<dbReference type="Pfam" id="PF13932">
    <property type="entry name" value="SAM_GIDA_C"/>
    <property type="match status" value="1"/>
</dbReference>
<comment type="subunit">
    <text evidence="9 11">Homodimer. Heterotetramer of two MnmE and two MnmG subunits.</text>
</comment>
<proteinExistence type="inferred from homology"/>
<dbReference type="FunFam" id="3.50.50.60:FF:000002">
    <property type="entry name" value="tRNA uridine 5-carboxymethylaminomethyl modification enzyme MnmG"/>
    <property type="match status" value="1"/>
</dbReference>
<comment type="caution">
    <text evidence="13">The sequence shown here is derived from an EMBL/GenBank/DDBJ whole genome shotgun (WGS) entry which is preliminary data.</text>
</comment>
<dbReference type="SUPFAM" id="SSF51905">
    <property type="entry name" value="FAD/NAD(P)-binding domain"/>
    <property type="match status" value="1"/>
</dbReference>
<evidence type="ECO:0000256" key="10">
    <source>
        <dbReference type="ARBA" id="ARBA00031800"/>
    </source>
</evidence>
<dbReference type="SMART" id="SM01228">
    <property type="entry name" value="GIDA_assoc_3"/>
    <property type="match status" value="1"/>
</dbReference>
<evidence type="ECO:0000313" key="13">
    <source>
        <dbReference type="EMBL" id="MBO8485360.1"/>
    </source>
</evidence>
<dbReference type="InterPro" id="IPR040131">
    <property type="entry name" value="MnmG_N"/>
</dbReference>
<dbReference type="Pfam" id="PF01134">
    <property type="entry name" value="GIDA"/>
    <property type="match status" value="1"/>
</dbReference>
<comment type="function">
    <text evidence="2 11">NAD-binding protein involved in the addition of a carboxymethylaminomethyl (cmnm) group at the wobble position (U34) of certain tRNAs, forming tRNA-cmnm(5)s(2)U34.</text>
</comment>
<comment type="caution">
    <text evidence="11">Lacks conserved residue(s) required for the propagation of feature annotation.</text>
</comment>
<evidence type="ECO:0000256" key="6">
    <source>
        <dbReference type="ARBA" id="ARBA00022694"/>
    </source>
</evidence>
<feature type="binding site" evidence="11">
    <location>
        <begin position="12"/>
        <end position="17"/>
    </location>
    <ligand>
        <name>FAD</name>
        <dbReference type="ChEBI" id="CHEBI:57692"/>
    </ligand>
</feature>
<dbReference type="InterPro" id="IPR002218">
    <property type="entry name" value="MnmG-rel"/>
</dbReference>
<comment type="subcellular location">
    <subcellularLocation>
        <location evidence="11">Cytoplasm</location>
    </subcellularLocation>
</comment>
<dbReference type="PROSITE" id="PS01281">
    <property type="entry name" value="GIDA_2"/>
    <property type="match status" value="1"/>
</dbReference>
<dbReference type="InterPro" id="IPR026904">
    <property type="entry name" value="MnmG_C"/>
</dbReference>
<dbReference type="FunFam" id="1.10.150.570:FF:000001">
    <property type="entry name" value="tRNA uridine 5-carboxymethylaminomethyl modification enzyme MnmG"/>
    <property type="match status" value="1"/>
</dbReference>
<dbReference type="InterPro" id="IPR036188">
    <property type="entry name" value="FAD/NAD-bd_sf"/>
</dbReference>
<accession>A0A9D9NR30</accession>
<dbReference type="GO" id="GO:0030488">
    <property type="term" value="P:tRNA methylation"/>
    <property type="evidence" value="ECO:0007669"/>
    <property type="project" value="TreeGrafter"/>
</dbReference>
<dbReference type="GO" id="GO:0005829">
    <property type="term" value="C:cytosol"/>
    <property type="evidence" value="ECO:0007669"/>
    <property type="project" value="TreeGrafter"/>
</dbReference>
<dbReference type="HAMAP" id="MF_00129">
    <property type="entry name" value="MnmG_GidA"/>
    <property type="match status" value="1"/>
</dbReference>
<dbReference type="InterPro" id="IPR047001">
    <property type="entry name" value="MnmG_C_subdom"/>
</dbReference>
<evidence type="ECO:0000256" key="3">
    <source>
        <dbReference type="ARBA" id="ARBA00007653"/>
    </source>
</evidence>
<evidence type="ECO:0000256" key="7">
    <source>
        <dbReference type="ARBA" id="ARBA00022827"/>
    </source>
</evidence>
<dbReference type="InterPro" id="IPR004416">
    <property type="entry name" value="MnmG"/>
</dbReference>
<dbReference type="Gene3D" id="1.10.150.570">
    <property type="entry name" value="GidA associated domain, C-terminal subdomain"/>
    <property type="match status" value="1"/>
</dbReference>
<dbReference type="Gene3D" id="1.10.10.1800">
    <property type="entry name" value="tRNA uridine 5-carboxymethylaminomethyl modification enzyme MnmG/GidA"/>
    <property type="match status" value="2"/>
</dbReference>
<evidence type="ECO:0000256" key="11">
    <source>
        <dbReference type="HAMAP-Rule" id="MF_00129"/>
    </source>
</evidence>
<reference evidence="13" key="2">
    <citation type="journal article" date="2021" name="PeerJ">
        <title>Extensive microbial diversity within the chicken gut microbiome revealed by metagenomics and culture.</title>
        <authorList>
            <person name="Gilroy R."/>
            <person name="Ravi A."/>
            <person name="Getino M."/>
            <person name="Pursley I."/>
            <person name="Horton D.L."/>
            <person name="Alikhan N.F."/>
            <person name="Baker D."/>
            <person name="Gharbi K."/>
            <person name="Hall N."/>
            <person name="Watson M."/>
            <person name="Adriaenssens E.M."/>
            <person name="Foster-Nyarko E."/>
            <person name="Jarju S."/>
            <person name="Secka A."/>
            <person name="Antonio M."/>
            <person name="Oren A."/>
            <person name="Chaudhuri R.R."/>
            <person name="La Ragione R."/>
            <person name="Hildebrand F."/>
            <person name="Pallen M.J."/>
        </authorList>
    </citation>
    <scope>NUCLEOTIDE SEQUENCE</scope>
    <source>
        <strain evidence="13">B2-16538</strain>
    </source>
</reference>
<feature type="domain" description="tRNA uridine 5-carboxymethylaminomethyl modification enzyme C-terminal subdomain" evidence="12">
    <location>
        <begin position="627"/>
        <end position="698"/>
    </location>
</feature>
<evidence type="ECO:0000256" key="2">
    <source>
        <dbReference type="ARBA" id="ARBA00003717"/>
    </source>
</evidence>
<dbReference type="Gene3D" id="3.50.50.60">
    <property type="entry name" value="FAD/NAD(P)-binding domain"/>
    <property type="match status" value="2"/>
</dbReference>
<name>A0A9D9NR30_9BACT</name>
<sequence length="702" mass="78725">MQRKIYDVIVIGGGHAGCEAAMAASRMGSSVLLITMDMGRFAQMSCNPAVGGIAKGQIVREIDALGGYTGIVTDASTLQFRMLNRSKGPAMWSPRAQCDKLHFSLNWRKLLESNCRIDIYQDTAVDFLFSGSRIAGCRTTTGAIFNSQTVILTAGTFLDGRLFIGRNSFEGGRIGELSSHGLTSRLVEMGVKTARMKTGTPPRIDISSVDISRLPKQYGDDRPEKFSYLPYLSTAQNGTPQMPCFIVHTNPEVHDILRSGFKDSPLFSGMITGIGPRYCPSIEDKLRTFADKDSHQLFLEPEGRNTNEYYLQGFSSSLPLDIQIDAIHSIKGLEEAKIFRPAYAVEYDYFDPTQLRPTLEVKSIENLYFAGQVNGTTGYEEAAAQGLMAGINAHLKVHGKEPFILKRDQAYIGVLIDDLVTKGVDEPYRMFTSRAEYRILLRQDNADFRLTPLSYEIGLADSFRYDFTMRKYESVSELNSAFDEISLRPDDVNDYLSSVSSAPLSERKRFSDIVVRPQVNLSDALKFVPRGTFYKKGVDIEKIFHNPIEGIFPQENNYHNYLSSVPCHDSCAKDKSSEVQEMSLSDAMEVLKNNTDYPVSKLEGVDMDARISEIYRDEILESCEISIKYKGYIEREQKIADKIMRLENLAIPEDFDFDKVESLSIECRQKLKKYSPRTIAQASRISGVSPADISVLLVYFGR</sequence>
<evidence type="ECO:0000256" key="4">
    <source>
        <dbReference type="ARBA" id="ARBA00020461"/>
    </source>
</evidence>
<evidence type="ECO:0000313" key="14">
    <source>
        <dbReference type="Proteomes" id="UP000823750"/>
    </source>
</evidence>
<keyword evidence="5 11" id="KW-0285">Flavoprotein</keyword>
<keyword evidence="6 11" id="KW-0819">tRNA processing</keyword>
<dbReference type="PROSITE" id="PS01280">
    <property type="entry name" value="GIDA_1"/>
    <property type="match status" value="1"/>
</dbReference>
<protein>
    <recommendedName>
        <fullName evidence="4 11">tRNA uridine 5-carboxymethylaminomethyl modification enzyme MnmG</fullName>
    </recommendedName>
    <alternativeName>
        <fullName evidence="10 11">Glucose-inhibited division protein A</fullName>
    </alternativeName>
</protein>
<keyword evidence="7 11" id="KW-0274">FAD</keyword>
<dbReference type="PANTHER" id="PTHR11806">
    <property type="entry name" value="GLUCOSE INHIBITED DIVISION PROTEIN A"/>
    <property type="match status" value="1"/>
</dbReference>
<keyword evidence="8 11" id="KW-0520">NAD</keyword>
<evidence type="ECO:0000256" key="8">
    <source>
        <dbReference type="ARBA" id="ARBA00023027"/>
    </source>
</evidence>
<dbReference type="InterPro" id="IPR020595">
    <property type="entry name" value="MnmG-rel_CS"/>
</dbReference>
<dbReference type="Proteomes" id="UP000823750">
    <property type="component" value="Unassembled WGS sequence"/>
</dbReference>
<evidence type="ECO:0000259" key="12">
    <source>
        <dbReference type="SMART" id="SM01228"/>
    </source>
</evidence>
<dbReference type="EMBL" id="JADILX010000052">
    <property type="protein sequence ID" value="MBO8485360.1"/>
    <property type="molecule type" value="Genomic_DNA"/>
</dbReference>
<dbReference type="GO" id="GO:0002098">
    <property type="term" value="P:tRNA wobble uridine modification"/>
    <property type="evidence" value="ECO:0007669"/>
    <property type="project" value="InterPro"/>
</dbReference>
<dbReference type="InterPro" id="IPR044920">
    <property type="entry name" value="MnmG_C_subdom_sf"/>
</dbReference>
<reference evidence="13" key="1">
    <citation type="submission" date="2020-10" db="EMBL/GenBank/DDBJ databases">
        <authorList>
            <person name="Gilroy R."/>
        </authorList>
    </citation>
    <scope>NUCLEOTIDE SEQUENCE</scope>
    <source>
        <strain evidence="13">B2-16538</strain>
    </source>
</reference>
<evidence type="ECO:0000256" key="1">
    <source>
        <dbReference type="ARBA" id="ARBA00001974"/>
    </source>
</evidence>
<comment type="cofactor">
    <cofactor evidence="1 11">
        <name>FAD</name>
        <dbReference type="ChEBI" id="CHEBI:57692"/>
    </cofactor>
</comment>
<organism evidence="13 14">
    <name type="scientific">Candidatus Cryptobacteroides excrementavium</name>
    <dbReference type="NCBI Taxonomy" id="2840759"/>
    <lineage>
        <taxon>Bacteria</taxon>
        <taxon>Pseudomonadati</taxon>
        <taxon>Bacteroidota</taxon>
        <taxon>Bacteroidia</taxon>
        <taxon>Bacteroidales</taxon>
        <taxon>Candidatus Cryptobacteroides</taxon>
    </lineage>
</organism>
<evidence type="ECO:0000256" key="9">
    <source>
        <dbReference type="ARBA" id="ARBA00025948"/>
    </source>
</evidence>
<comment type="similarity">
    <text evidence="3 11">Belongs to the MnmG family.</text>
</comment>
<feature type="binding site" evidence="11">
    <location>
        <begin position="275"/>
        <end position="289"/>
    </location>
    <ligand>
        <name>NAD(+)</name>
        <dbReference type="ChEBI" id="CHEBI:57540"/>
    </ligand>
</feature>
<dbReference type="AlphaFoldDB" id="A0A9D9NR30"/>
<gene>
    <name evidence="11 13" type="primary">mnmG</name>
    <name evidence="11" type="synonym">gidA</name>
    <name evidence="13" type="ORF">IAB78_02930</name>
</gene>
<keyword evidence="11" id="KW-0963">Cytoplasm</keyword>
<dbReference type="PANTHER" id="PTHR11806:SF0">
    <property type="entry name" value="PROTEIN MTO1 HOMOLOG, MITOCHONDRIAL"/>
    <property type="match status" value="1"/>
</dbReference>
<evidence type="ECO:0000256" key="5">
    <source>
        <dbReference type="ARBA" id="ARBA00022630"/>
    </source>
</evidence>
<dbReference type="NCBIfam" id="TIGR00136">
    <property type="entry name" value="mnmG_gidA"/>
    <property type="match status" value="1"/>
</dbReference>
<dbReference type="GO" id="GO:0050660">
    <property type="term" value="F:flavin adenine dinucleotide binding"/>
    <property type="evidence" value="ECO:0007669"/>
    <property type="project" value="UniProtKB-UniRule"/>
</dbReference>